<sequence length="353" mass="40627">MLSENTTLSGLFEALGPPPPRLITLKEQLWADSYEFLLSRGYRLRPRYHPRWVPSWGAKGNPIRLESEDFLTSYAGDALDAVCLKTKQKVVLKRVGGKELALLRRLDGLREDTRNRTIPLLDVVPLPGTEWTVVVMPYCRRFNSPPFHCRGEFVDAMRQYIEGLQFMHEHNVVHFDIAPQNMVMEESRLIPNGSHWCDPTTHSGFHSHFFAWKNRCALHPAVQYYYIDFGLSRHFPAGRKSARMKGTLRTFPMIPELSLTVPYNPFYVDVFQLGLAMGRLIDVYPALEDFRTVAAGLTVDDPHARASLDEALKQMNCVYGQMPPSVRRKRIWEKGITRWKKVTRVVLGGQWDL</sequence>
<evidence type="ECO:0000313" key="2">
    <source>
        <dbReference type="EMBL" id="KAJ7019349.1"/>
    </source>
</evidence>
<dbReference type="EMBL" id="JARJCM010000297">
    <property type="protein sequence ID" value="KAJ7019349.1"/>
    <property type="molecule type" value="Genomic_DNA"/>
</dbReference>
<feature type="domain" description="Protein kinase" evidence="1">
    <location>
        <begin position="1"/>
        <end position="353"/>
    </location>
</feature>
<comment type="caution">
    <text evidence="2">The sequence shown here is derived from an EMBL/GenBank/DDBJ whole genome shotgun (WGS) entry which is preliminary data.</text>
</comment>
<dbReference type="Proteomes" id="UP001218188">
    <property type="component" value="Unassembled WGS sequence"/>
</dbReference>
<dbReference type="GO" id="GO:0005524">
    <property type="term" value="F:ATP binding"/>
    <property type="evidence" value="ECO:0007669"/>
    <property type="project" value="InterPro"/>
</dbReference>
<dbReference type="GO" id="GO:0004672">
    <property type="term" value="F:protein kinase activity"/>
    <property type="evidence" value="ECO:0007669"/>
    <property type="project" value="InterPro"/>
</dbReference>
<evidence type="ECO:0000259" key="1">
    <source>
        <dbReference type="PROSITE" id="PS50011"/>
    </source>
</evidence>
<dbReference type="InterPro" id="IPR011009">
    <property type="entry name" value="Kinase-like_dom_sf"/>
</dbReference>
<proteinExistence type="predicted"/>
<dbReference type="InterPro" id="IPR000719">
    <property type="entry name" value="Prot_kinase_dom"/>
</dbReference>
<keyword evidence="3" id="KW-1185">Reference proteome</keyword>
<dbReference type="PANTHER" id="PTHR44167">
    <property type="entry name" value="OVARIAN-SPECIFIC SERINE/THREONINE-PROTEIN KINASE LOK-RELATED"/>
    <property type="match status" value="1"/>
</dbReference>
<dbReference type="PROSITE" id="PS00109">
    <property type="entry name" value="PROTEIN_KINASE_TYR"/>
    <property type="match status" value="1"/>
</dbReference>
<reference evidence="2" key="1">
    <citation type="submission" date="2023-03" db="EMBL/GenBank/DDBJ databases">
        <title>Massive genome expansion in bonnet fungi (Mycena s.s.) driven by repeated elements and novel gene families across ecological guilds.</title>
        <authorList>
            <consortium name="Lawrence Berkeley National Laboratory"/>
            <person name="Harder C.B."/>
            <person name="Miyauchi S."/>
            <person name="Viragh M."/>
            <person name="Kuo A."/>
            <person name="Thoen E."/>
            <person name="Andreopoulos B."/>
            <person name="Lu D."/>
            <person name="Skrede I."/>
            <person name="Drula E."/>
            <person name="Henrissat B."/>
            <person name="Morin E."/>
            <person name="Kohler A."/>
            <person name="Barry K."/>
            <person name="LaButti K."/>
            <person name="Morin E."/>
            <person name="Salamov A."/>
            <person name="Lipzen A."/>
            <person name="Mereny Z."/>
            <person name="Hegedus B."/>
            <person name="Baldrian P."/>
            <person name="Stursova M."/>
            <person name="Weitz H."/>
            <person name="Taylor A."/>
            <person name="Grigoriev I.V."/>
            <person name="Nagy L.G."/>
            <person name="Martin F."/>
            <person name="Kauserud H."/>
        </authorList>
    </citation>
    <scope>NUCLEOTIDE SEQUENCE</scope>
    <source>
        <strain evidence="2">CBHHK200</strain>
    </source>
</reference>
<dbReference type="InterPro" id="IPR008266">
    <property type="entry name" value="Tyr_kinase_AS"/>
</dbReference>
<dbReference type="PANTHER" id="PTHR44167:SF24">
    <property type="entry name" value="SERINE_THREONINE-PROTEIN KINASE CHK2"/>
    <property type="match status" value="1"/>
</dbReference>
<accession>A0AAD6S1Z9</accession>
<dbReference type="SUPFAM" id="SSF56112">
    <property type="entry name" value="Protein kinase-like (PK-like)"/>
    <property type="match status" value="1"/>
</dbReference>
<organism evidence="2 3">
    <name type="scientific">Mycena alexandri</name>
    <dbReference type="NCBI Taxonomy" id="1745969"/>
    <lineage>
        <taxon>Eukaryota</taxon>
        <taxon>Fungi</taxon>
        <taxon>Dikarya</taxon>
        <taxon>Basidiomycota</taxon>
        <taxon>Agaricomycotina</taxon>
        <taxon>Agaricomycetes</taxon>
        <taxon>Agaricomycetidae</taxon>
        <taxon>Agaricales</taxon>
        <taxon>Marasmiineae</taxon>
        <taxon>Mycenaceae</taxon>
        <taxon>Mycena</taxon>
    </lineage>
</organism>
<protein>
    <recommendedName>
        <fullName evidence="1">Protein kinase domain-containing protein</fullName>
    </recommendedName>
</protein>
<dbReference type="Gene3D" id="1.10.510.10">
    <property type="entry name" value="Transferase(Phosphotransferase) domain 1"/>
    <property type="match status" value="1"/>
</dbReference>
<name>A0AAD6S1Z9_9AGAR</name>
<dbReference type="SMART" id="SM00220">
    <property type="entry name" value="S_TKc"/>
    <property type="match status" value="1"/>
</dbReference>
<gene>
    <name evidence="2" type="ORF">C8F04DRAFT_336368</name>
</gene>
<dbReference type="AlphaFoldDB" id="A0AAD6S1Z9"/>
<evidence type="ECO:0000313" key="3">
    <source>
        <dbReference type="Proteomes" id="UP001218188"/>
    </source>
</evidence>
<dbReference type="PROSITE" id="PS50011">
    <property type="entry name" value="PROTEIN_KINASE_DOM"/>
    <property type="match status" value="1"/>
</dbReference>